<dbReference type="Proteomes" id="UP000031368">
    <property type="component" value="Plasmid pRgalR602c"/>
</dbReference>
<gene>
    <name evidence="1" type="ORF">RGR602_PC00668</name>
</gene>
<dbReference type="EMBL" id="CP006880">
    <property type="protein sequence ID" value="AJD44706.1"/>
    <property type="molecule type" value="Genomic_DNA"/>
</dbReference>
<name>A0A0B4XC62_9HYPH</name>
<reference evidence="1 2" key="1">
    <citation type="submission" date="2013-11" db="EMBL/GenBank/DDBJ databases">
        <title>Complete genome sequence of Rhizobium gallicum bv. gallicum R602.</title>
        <authorList>
            <person name="Bustos P."/>
            <person name="Santamaria R.I."/>
            <person name="Lozano L."/>
            <person name="Acosta J.L."/>
            <person name="Ormeno-Orrillo E."/>
            <person name="Rogel M.A."/>
            <person name="Romero D."/>
            <person name="Cevallos M.A."/>
            <person name="Martinez-Romero E."/>
            <person name="Gonzalez V."/>
        </authorList>
    </citation>
    <scope>NUCLEOTIDE SEQUENCE [LARGE SCALE GENOMIC DNA]</scope>
    <source>
        <strain evidence="1 2">R602</strain>
        <plasmid evidence="1 2">pRgalR602c</plasmid>
    </source>
</reference>
<dbReference type="HOGENOM" id="CLU_3065464_0_0_5"/>
<keyword evidence="1" id="KW-0614">Plasmid</keyword>
<accession>A0A0B4XC62</accession>
<organism evidence="1 2">
    <name type="scientific">Rhizobium gallicum bv. gallicum R602sp</name>
    <dbReference type="NCBI Taxonomy" id="1041138"/>
    <lineage>
        <taxon>Bacteria</taxon>
        <taxon>Pseudomonadati</taxon>
        <taxon>Pseudomonadota</taxon>
        <taxon>Alphaproteobacteria</taxon>
        <taxon>Hyphomicrobiales</taxon>
        <taxon>Rhizobiaceae</taxon>
        <taxon>Rhizobium/Agrobacterium group</taxon>
        <taxon>Rhizobium</taxon>
    </lineage>
</organism>
<geneLocation type="plasmid" evidence="1 2">
    <name>pRgalR602c</name>
</geneLocation>
<evidence type="ECO:0000313" key="1">
    <source>
        <dbReference type="EMBL" id="AJD44706.1"/>
    </source>
</evidence>
<proteinExistence type="predicted"/>
<protein>
    <submittedName>
        <fullName evidence="1">Uncharacterized protein</fullName>
    </submittedName>
</protein>
<keyword evidence="2" id="KW-1185">Reference proteome</keyword>
<dbReference type="AlphaFoldDB" id="A0A0B4XC62"/>
<sequence length="53" mass="5929">MSRLRGQRRSSVRARLERLMPDIFQPGRSVPSSSVMTLILPITLKQNVGTAGY</sequence>
<evidence type="ECO:0000313" key="2">
    <source>
        <dbReference type="Proteomes" id="UP000031368"/>
    </source>
</evidence>
<dbReference type="KEGG" id="rga:RGR602_PC00668"/>